<dbReference type="Proteomes" id="UP000601361">
    <property type="component" value="Unassembled WGS sequence"/>
</dbReference>
<sequence length="50" mass="5428">MGYPLAELSTLGEAFSYYLEANTVSPTLSQQLAAGDTVLVQVNELPLRKQ</sequence>
<evidence type="ECO:0000313" key="2">
    <source>
        <dbReference type="Proteomes" id="UP000601361"/>
    </source>
</evidence>
<accession>A0ABQ1X8B6</accession>
<evidence type="ECO:0000313" key="1">
    <source>
        <dbReference type="EMBL" id="GGG58974.1"/>
    </source>
</evidence>
<dbReference type="EMBL" id="BMGS01000013">
    <property type="protein sequence ID" value="GGG58974.1"/>
    <property type="molecule type" value="Genomic_DNA"/>
</dbReference>
<name>A0ABQ1X8B6_9BACT</name>
<comment type="caution">
    <text evidence="1">The sequence shown here is derived from an EMBL/GenBank/DDBJ whole genome shotgun (WGS) entry which is preliminary data.</text>
</comment>
<keyword evidence="2" id="KW-1185">Reference proteome</keyword>
<proteinExistence type="predicted"/>
<gene>
    <name evidence="1" type="ORF">GCM10011378_38760</name>
</gene>
<evidence type="ECO:0008006" key="3">
    <source>
        <dbReference type="Google" id="ProtNLM"/>
    </source>
</evidence>
<dbReference type="RefSeq" id="WP_229728865.1">
    <property type="nucleotide sequence ID" value="NZ_BMGS01000013.1"/>
</dbReference>
<protein>
    <recommendedName>
        <fullName evidence="3">PASTA domain-containing protein</fullName>
    </recommendedName>
</protein>
<organism evidence="1 2">
    <name type="scientific">Hymenobacter glacieicola</name>
    <dbReference type="NCBI Taxonomy" id="1562124"/>
    <lineage>
        <taxon>Bacteria</taxon>
        <taxon>Pseudomonadati</taxon>
        <taxon>Bacteroidota</taxon>
        <taxon>Cytophagia</taxon>
        <taxon>Cytophagales</taxon>
        <taxon>Hymenobacteraceae</taxon>
        <taxon>Hymenobacter</taxon>
    </lineage>
</organism>
<reference evidence="2" key="1">
    <citation type="journal article" date="2019" name="Int. J. Syst. Evol. Microbiol.">
        <title>The Global Catalogue of Microorganisms (GCM) 10K type strain sequencing project: providing services to taxonomists for standard genome sequencing and annotation.</title>
        <authorList>
            <consortium name="The Broad Institute Genomics Platform"/>
            <consortium name="The Broad Institute Genome Sequencing Center for Infectious Disease"/>
            <person name="Wu L."/>
            <person name="Ma J."/>
        </authorList>
    </citation>
    <scope>NUCLEOTIDE SEQUENCE [LARGE SCALE GENOMIC DNA]</scope>
    <source>
        <strain evidence="2">CGMCC 1.12990</strain>
    </source>
</reference>